<organism evidence="4 5">
    <name type="scientific">Linum tenue</name>
    <dbReference type="NCBI Taxonomy" id="586396"/>
    <lineage>
        <taxon>Eukaryota</taxon>
        <taxon>Viridiplantae</taxon>
        <taxon>Streptophyta</taxon>
        <taxon>Embryophyta</taxon>
        <taxon>Tracheophyta</taxon>
        <taxon>Spermatophyta</taxon>
        <taxon>Magnoliopsida</taxon>
        <taxon>eudicotyledons</taxon>
        <taxon>Gunneridae</taxon>
        <taxon>Pentapetalae</taxon>
        <taxon>rosids</taxon>
        <taxon>fabids</taxon>
        <taxon>Malpighiales</taxon>
        <taxon>Linaceae</taxon>
        <taxon>Linum</taxon>
    </lineage>
</organism>
<dbReference type="Pfam" id="PF02458">
    <property type="entry name" value="Transferase"/>
    <property type="match status" value="1"/>
</dbReference>
<gene>
    <name evidence="4" type="ORF">LITE_LOCUS27928</name>
</gene>
<evidence type="ECO:0000256" key="1">
    <source>
        <dbReference type="ARBA" id="ARBA00009861"/>
    </source>
</evidence>
<dbReference type="PANTHER" id="PTHR31642:SF13">
    <property type="entry name" value="AGMATINE HYDROXYCINNAMOYLTRANSFERASE 1"/>
    <property type="match status" value="1"/>
</dbReference>
<evidence type="ECO:0000256" key="2">
    <source>
        <dbReference type="ARBA" id="ARBA00022679"/>
    </source>
</evidence>
<keyword evidence="2" id="KW-0808">Transferase</keyword>
<evidence type="ECO:0000313" key="4">
    <source>
        <dbReference type="EMBL" id="CAI0444036.1"/>
    </source>
</evidence>
<dbReference type="GO" id="GO:0016747">
    <property type="term" value="F:acyltransferase activity, transferring groups other than amino-acyl groups"/>
    <property type="evidence" value="ECO:0007669"/>
    <property type="project" value="TreeGrafter"/>
</dbReference>
<comment type="caution">
    <text evidence="4">The sequence shown here is derived from an EMBL/GenBank/DDBJ whole genome shotgun (WGS) entry which is preliminary data.</text>
</comment>
<dbReference type="Gene3D" id="3.30.559.10">
    <property type="entry name" value="Chloramphenicol acetyltransferase-like domain"/>
    <property type="match status" value="2"/>
</dbReference>
<protein>
    <submittedName>
        <fullName evidence="4">Uncharacterized protein</fullName>
    </submittedName>
</protein>
<dbReference type="AlphaFoldDB" id="A0AAV0MC17"/>
<dbReference type="FunFam" id="3.30.559.10:FF:000008">
    <property type="entry name" value="Tryptamine hydroxycinnamoyl transferase"/>
    <property type="match status" value="1"/>
</dbReference>
<name>A0AAV0MC17_9ROSI</name>
<proteinExistence type="inferred from homology"/>
<evidence type="ECO:0000256" key="3">
    <source>
        <dbReference type="ARBA" id="ARBA00023315"/>
    </source>
</evidence>
<dbReference type="Proteomes" id="UP001154282">
    <property type="component" value="Unassembled WGS sequence"/>
</dbReference>
<keyword evidence="3" id="KW-0012">Acyltransferase</keyword>
<keyword evidence="5" id="KW-1185">Reference proteome</keyword>
<dbReference type="InterPro" id="IPR023213">
    <property type="entry name" value="CAT-like_dom_sf"/>
</dbReference>
<comment type="similarity">
    <text evidence="1">Belongs to the plant acyltransferase family.</text>
</comment>
<dbReference type="InterPro" id="IPR050317">
    <property type="entry name" value="Plant_Fungal_Acyltransferase"/>
</dbReference>
<accession>A0AAV0MC17</accession>
<dbReference type="PANTHER" id="PTHR31642">
    <property type="entry name" value="TRICHOTHECENE 3-O-ACETYLTRANSFERASE"/>
    <property type="match status" value="1"/>
</dbReference>
<dbReference type="EMBL" id="CAMGYJ010000007">
    <property type="protein sequence ID" value="CAI0444036.1"/>
    <property type="molecule type" value="Genomic_DNA"/>
</dbReference>
<reference evidence="4" key="1">
    <citation type="submission" date="2022-08" db="EMBL/GenBank/DDBJ databases">
        <authorList>
            <person name="Gutierrez-Valencia J."/>
        </authorList>
    </citation>
    <scope>NUCLEOTIDE SEQUENCE</scope>
</reference>
<sequence length="455" mass="50682">MKVKVKVETTTILKPTYEPTSPPSTHVLPLTVFDKVTYDTHIAVIYAFRPPTPPNATIKLGLQKTLAGYREFAGRLGRDENGNPKLILLNDEGVKLVEASTDARLDEVMPLTPSPAAWSLHPALKDVEELVQVQLTRFGCGSLVVGFTSHHLVADGRSTSKFLVAWGRATRGLDVGPLPYRERAIFAPREPPVVEHDHRGAEYETRCRDENLKLGVSSFQSDYLVDGIVFHKVHFTLDFLSKLKSRCCTGSSSTSRCSTFVSVAAHLWRTITRARNLGGSDSTRFRISVDGRTRMMVNDSRVPDEYFGNLVLWAFPTSRVEDLLNEPLSYAAQLINDAVARVNDGYFKSFVDFASHVDVEEEGLVPTADAEKSVLSPDLEVHSWLRYPFYDVDFGGGCRPCVFMPSFFPAEGVMFMLPSFVGDGSVDAFVPLLRDNLDAFEKSATCWINNREVNY</sequence>
<evidence type="ECO:0000313" key="5">
    <source>
        <dbReference type="Proteomes" id="UP001154282"/>
    </source>
</evidence>